<evidence type="ECO:0000313" key="1">
    <source>
        <dbReference type="EMBL" id="QDS85911.1"/>
    </source>
</evidence>
<sequence length="298" mass="32835">MKFSSQGTVGLLSAMLLLVVVGIGVAASGPAADEAAIESTQCTIECKDVGESSGVAASWRHEGILWTHNDSGDSPRLFAMDQQGRHRQEVEISGAKHVDWEDIASYELDGRPQLLIADVGDNGRRRKEVVCYRVNEPKLGNKRIKVDQIWRIQYPDGPRDCEAVAVDVQERVILLASKVRNFAADVYSVPLETGEKDAKVMATRVGTIAMPMITAMDIDPRDGRIVVASYVDAMIFPRKQVAGGGKVDWEATFAQTPTLLRTPWRRQGEAICFDRHDDAVWLTSEKKPAPLIRVAVPR</sequence>
<reference evidence="1 2" key="1">
    <citation type="submission" date="2019-02" db="EMBL/GenBank/DDBJ databases">
        <title>Deep-cultivation of Planctomycetes and their phenomic and genomic characterization uncovers novel biology.</title>
        <authorList>
            <person name="Wiegand S."/>
            <person name="Jogler M."/>
            <person name="Boedeker C."/>
            <person name="Pinto D."/>
            <person name="Vollmers J."/>
            <person name="Rivas-Marin E."/>
            <person name="Kohn T."/>
            <person name="Peeters S.H."/>
            <person name="Heuer A."/>
            <person name="Rast P."/>
            <person name="Oberbeckmann S."/>
            <person name="Bunk B."/>
            <person name="Jeske O."/>
            <person name="Meyerdierks A."/>
            <person name="Storesund J.E."/>
            <person name="Kallscheuer N."/>
            <person name="Luecker S."/>
            <person name="Lage O.M."/>
            <person name="Pohl T."/>
            <person name="Merkel B.J."/>
            <person name="Hornburger P."/>
            <person name="Mueller R.-W."/>
            <person name="Bruemmer F."/>
            <person name="Labrenz M."/>
            <person name="Spormann A.M."/>
            <person name="Op den Camp H."/>
            <person name="Overmann J."/>
            <person name="Amann R."/>
            <person name="Jetten M.S.M."/>
            <person name="Mascher T."/>
            <person name="Medema M.H."/>
            <person name="Devos D.P."/>
            <person name="Kaster A.-K."/>
            <person name="Ovreas L."/>
            <person name="Rohde M."/>
            <person name="Galperin M.Y."/>
            <person name="Jogler C."/>
        </authorList>
    </citation>
    <scope>NUCLEOTIDE SEQUENCE [LARGE SCALE GENOMIC DNA]</scope>
    <source>
        <strain evidence="1 2">EC9</strain>
    </source>
</reference>
<dbReference type="KEGG" id="ruv:EC9_00690"/>
<organism evidence="1 2">
    <name type="scientific">Rosistilla ulvae</name>
    <dbReference type="NCBI Taxonomy" id="1930277"/>
    <lineage>
        <taxon>Bacteria</taxon>
        <taxon>Pseudomonadati</taxon>
        <taxon>Planctomycetota</taxon>
        <taxon>Planctomycetia</taxon>
        <taxon>Pirellulales</taxon>
        <taxon>Pirellulaceae</taxon>
        <taxon>Rosistilla</taxon>
    </lineage>
</organism>
<evidence type="ECO:0008006" key="3">
    <source>
        <dbReference type="Google" id="ProtNLM"/>
    </source>
</evidence>
<keyword evidence="2" id="KW-1185">Reference proteome</keyword>
<dbReference type="OrthoDB" id="9801244at2"/>
<protein>
    <recommendedName>
        <fullName evidence="3">Integral membrane protein</fullName>
    </recommendedName>
</protein>
<name>A0A517LTF6_9BACT</name>
<accession>A0A517LTF6</accession>
<gene>
    <name evidence="1" type="ORF">EC9_00690</name>
</gene>
<dbReference type="RefSeq" id="WP_145341379.1">
    <property type="nucleotide sequence ID" value="NZ_CP036261.1"/>
</dbReference>
<dbReference type="EMBL" id="CP036261">
    <property type="protein sequence ID" value="QDS85911.1"/>
    <property type="molecule type" value="Genomic_DNA"/>
</dbReference>
<evidence type="ECO:0000313" key="2">
    <source>
        <dbReference type="Proteomes" id="UP000319557"/>
    </source>
</evidence>
<dbReference type="Proteomes" id="UP000319557">
    <property type="component" value="Chromosome"/>
</dbReference>
<proteinExistence type="predicted"/>
<dbReference type="AlphaFoldDB" id="A0A517LTF6"/>